<dbReference type="AlphaFoldDB" id="A0A543FF71"/>
<sequence length="152" mass="16210">MSRTLVLGALVTAAAAAAVVSAPTAAAWPAEDARLAACDFAREVGAYDHTALDGYFQRVLERSTGTFAAEFAGAAPELRQAMQQAQVRAWVEWAECGSVGGDLLRQKVLITMSQVRANANSPEPQPQHITMTATIDNVLGRWLVSELDSPQL</sequence>
<evidence type="ECO:0000256" key="2">
    <source>
        <dbReference type="ARBA" id="ARBA00023136"/>
    </source>
</evidence>
<protein>
    <submittedName>
        <fullName evidence="4">Mce-associated membrane protein</fullName>
    </submittedName>
</protein>
<keyword evidence="5" id="KW-1185">Reference proteome</keyword>
<evidence type="ECO:0000256" key="1">
    <source>
        <dbReference type="ARBA" id="ARBA00004370"/>
    </source>
</evidence>
<accession>A0A543FF71</accession>
<dbReference type="Proteomes" id="UP000316331">
    <property type="component" value="Unassembled WGS sequence"/>
</dbReference>
<dbReference type="PANTHER" id="PTHR37042:SF4">
    <property type="entry name" value="OUTER MEMBRANE PROTEIN RV1973"/>
    <property type="match status" value="1"/>
</dbReference>
<organism evidence="4 5">
    <name type="scientific">Nocardia bhagyanarayanae</name>
    <dbReference type="NCBI Taxonomy" id="1215925"/>
    <lineage>
        <taxon>Bacteria</taxon>
        <taxon>Bacillati</taxon>
        <taxon>Actinomycetota</taxon>
        <taxon>Actinomycetes</taxon>
        <taxon>Mycobacteriales</taxon>
        <taxon>Nocardiaceae</taxon>
        <taxon>Nocardia</taxon>
    </lineage>
</organism>
<evidence type="ECO:0000313" key="4">
    <source>
        <dbReference type="EMBL" id="TQM32513.1"/>
    </source>
</evidence>
<keyword evidence="2" id="KW-0472">Membrane</keyword>
<name>A0A543FF71_9NOCA</name>
<dbReference type="GO" id="GO:0016020">
    <property type="term" value="C:membrane"/>
    <property type="evidence" value="ECO:0007669"/>
    <property type="project" value="UniProtKB-SubCell"/>
</dbReference>
<keyword evidence="3" id="KW-0732">Signal</keyword>
<dbReference type="EMBL" id="VFPG01000001">
    <property type="protein sequence ID" value="TQM32513.1"/>
    <property type="molecule type" value="Genomic_DNA"/>
</dbReference>
<feature type="chain" id="PRO_5039675567" evidence="3">
    <location>
        <begin position="27"/>
        <end position="152"/>
    </location>
</feature>
<reference evidence="4 5" key="1">
    <citation type="submission" date="2019-06" db="EMBL/GenBank/DDBJ databases">
        <title>Sequencing the genomes of 1000 actinobacteria strains.</title>
        <authorList>
            <person name="Klenk H.-P."/>
        </authorList>
    </citation>
    <scope>NUCLEOTIDE SEQUENCE [LARGE SCALE GENOMIC DNA]</scope>
    <source>
        <strain evidence="4 5">DSM 103495</strain>
    </source>
</reference>
<evidence type="ECO:0000313" key="5">
    <source>
        <dbReference type="Proteomes" id="UP000316331"/>
    </source>
</evidence>
<dbReference type="RefSeq" id="WP_141810406.1">
    <property type="nucleotide sequence ID" value="NZ_VFPG01000001.1"/>
</dbReference>
<gene>
    <name evidence="4" type="ORF">FB390_4196</name>
</gene>
<evidence type="ECO:0000256" key="3">
    <source>
        <dbReference type="SAM" id="SignalP"/>
    </source>
</evidence>
<feature type="signal peptide" evidence="3">
    <location>
        <begin position="1"/>
        <end position="26"/>
    </location>
</feature>
<comment type="caution">
    <text evidence="4">The sequence shown here is derived from an EMBL/GenBank/DDBJ whole genome shotgun (WGS) entry which is preliminary data.</text>
</comment>
<comment type="subcellular location">
    <subcellularLocation>
        <location evidence="1">Membrane</location>
    </subcellularLocation>
</comment>
<dbReference type="PANTHER" id="PTHR37042">
    <property type="entry name" value="OUTER MEMBRANE PROTEIN RV1973"/>
    <property type="match status" value="1"/>
</dbReference>
<dbReference type="OrthoDB" id="4552093at2"/>
<proteinExistence type="predicted"/>